<evidence type="ECO:0000256" key="3">
    <source>
        <dbReference type="ARBA" id="ARBA00022827"/>
    </source>
</evidence>
<feature type="domain" description="Phenol hydroxylase-like C-terminal dimerisation" evidence="6">
    <location>
        <begin position="457"/>
        <end position="652"/>
    </location>
</feature>
<dbReference type="InterPro" id="IPR050641">
    <property type="entry name" value="RIFMO-like"/>
</dbReference>
<keyword evidence="4" id="KW-0560">Oxidoreductase</keyword>
<evidence type="ECO:0000259" key="6">
    <source>
        <dbReference type="Pfam" id="PF07976"/>
    </source>
</evidence>
<keyword evidence="3" id="KW-0274">FAD</keyword>
<dbReference type="GeneID" id="85498846"/>
<dbReference type="GO" id="GO:0071949">
    <property type="term" value="F:FAD binding"/>
    <property type="evidence" value="ECO:0007669"/>
    <property type="project" value="InterPro"/>
</dbReference>
<dbReference type="GO" id="GO:0016709">
    <property type="term" value="F:oxidoreductase activity, acting on paired donors, with incorporation or reduction of molecular oxygen, NAD(P)H as one donor, and incorporation of one atom of oxygen"/>
    <property type="evidence" value="ECO:0007669"/>
    <property type="project" value="UniProtKB-ARBA"/>
</dbReference>
<dbReference type="InterPro" id="IPR012941">
    <property type="entry name" value="Phe_hydrox_C_dim_dom"/>
</dbReference>
<accession>A0AA48LAQ8</accession>
<dbReference type="Gene3D" id="3.30.9.10">
    <property type="entry name" value="D-Amino Acid Oxidase, subunit A, domain 2"/>
    <property type="match status" value="1"/>
</dbReference>
<dbReference type="PANTHER" id="PTHR43004">
    <property type="entry name" value="TRK SYSTEM POTASSIUM UPTAKE PROTEIN"/>
    <property type="match status" value="1"/>
</dbReference>
<evidence type="ECO:0000313" key="8">
    <source>
        <dbReference type="Proteomes" id="UP001233271"/>
    </source>
</evidence>
<dbReference type="PANTHER" id="PTHR43004:SF20">
    <property type="entry name" value="2-MONOOXYGENASE, PUTATIVE (AFU_ORTHOLOGUE AFUA_1G13660)-RELATED"/>
    <property type="match status" value="1"/>
</dbReference>
<evidence type="ECO:0000259" key="5">
    <source>
        <dbReference type="Pfam" id="PF01494"/>
    </source>
</evidence>
<dbReference type="Proteomes" id="UP001233271">
    <property type="component" value="Chromosome 7b"/>
</dbReference>
<evidence type="ECO:0000313" key="7">
    <source>
        <dbReference type="EMBL" id="BEI94976.1"/>
    </source>
</evidence>
<dbReference type="KEGG" id="ccac:CcaHIS019_0705570"/>
<evidence type="ECO:0000256" key="1">
    <source>
        <dbReference type="ARBA" id="ARBA00007801"/>
    </source>
</evidence>
<dbReference type="EMBL" id="AP028219">
    <property type="protein sequence ID" value="BEI94976.1"/>
    <property type="molecule type" value="Genomic_DNA"/>
</dbReference>
<organism evidence="7 8">
    <name type="scientific">Cutaneotrichosporon cavernicola</name>
    <dbReference type="NCBI Taxonomy" id="279322"/>
    <lineage>
        <taxon>Eukaryota</taxon>
        <taxon>Fungi</taxon>
        <taxon>Dikarya</taxon>
        <taxon>Basidiomycota</taxon>
        <taxon>Agaricomycotina</taxon>
        <taxon>Tremellomycetes</taxon>
        <taxon>Trichosporonales</taxon>
        <taxon>Trichosporonaceae</taxon>
        <taxon>Cutaneotrichosporon</taxon>
    </lineage>
</organism>
<evidence type="ECO:0008006" key="9">
    <source>
        <dbReference type="Google" id="ProtNLM"/>
    </source>
</evidence>
<reference evidence="7" key="1">
    <citation type="journal article" date="2023" name="BMC Genomics">
        <title>Chromosome-level genome assemblies of Cutaneotrichosporon spp. (Trichosporonales, Basidiomycota) reveal imbalanced evolution between nucleotide sequences and chromosome synteny.</title>
        <authorList>
            <person name="Kobayashi Y."/>
            <person name="Kayamori A."/>
            <person name="Aoki K."/>
            <person name="Shiwa Y."/>
            <person name="Matsutani M."/>
            <person name="Fujita N."/>
            <person name="Sugita T."/>
            <person name="Iwasaki W."/>
            <person name="Tanaka N."/>
            <person name="Takashima M."/>
        </authorList>
    </citation>
    <scope>NUCLEOTIDE SEQUENCE</scope>
    <source>
        <strain evidence="7">HIS019</strain>
    </source>
</reference>
<feature type="domain" description="FAD-binding" evidence="5">
    <location>
        <begin position="9"/>
        <end position="414"/>
    </location>
</feature>
<dbReference type="PRINTS" id="PR00420">
    <property type="entry name" value="RNGMNOXGNASE"/>
</dbReference>
<dbReference type="Gene3D" id="3.40.30.20">
    <property type="match status" value="1"/>
</dbReference>
<comment type="similarity">
    <text evidence="1">Belongs to the PheA/TfdB FAD monooxygenase family.</text>
</comment>
<sequence length="708" mass="79083">MARKIESNCDVLIIGAGPAGLMAARTLAEFVGQDPNLKVRIIDKRSTKVFTGQADGLQPRTLECLKNLGMGQIYEAANDMTTINLYNPDENGMIHRTDRFPDTIPGVSRYNQCVLHQGMIERHFLDSIHEVSNGRINVERPILPESIEVDESKADDPDAYPVTVKLRYLAEDEAEPLQFGHKVSNGLFRTTLTTAEDDDAEYRLPEGTEAGLLETVHAKYVIGCDGGRSWVRRNLGLNMVGEQTDYIWGVVDIVPETDFPDVRARCAIHSAESGSVMIIPREDKLVRFYIQMQERADQGGRVDRSQFTPEKIVDSARKIMAPYYLNYSRMDWFTAYHIGQRVADKYSVAERAFIAGDACHTHSPKAGQGMNASMMDTWNLGWKLGMVLTKRAKRSLLKTYESERQPFAQALIDFDHKFSRLFSGKPAKDVLDGSCVSMDEFKEAFIRNGLFTSGTAVDYDESIIVAKTGKNGNKVASHSDLAKNIAVGCRFKSEQVCRHSEGLAMQLGDLLYMNGSFRVLLFAGNAANPAQMDRIERFAAYLDSSESFVSRLTPSDCKRDGLFEVITIHSNTREEIDMQDFPAPALYPPFDYDKIYADCETYHRGHGHAYDKYGIDPKHGAIVVVRPDGYVGMVCDLEDTAELETYFSEFMAVPAKPLGAQAEKDWTFTAKAKAERRKRVLSSSPAQPRASNKASFVHVETVPVGQTV</sequence>
<keyword evidence="8" id="KW-1185">Reference proteome</keyword>
<dbReference type="InterPro" id="IPR036249">
    <property type="entry name" value="Thioredoxin-like_sf"/>
</dbReference>
<dbReference type="RefSeq" id="XP_060460241.1">
    <property type="nucleotide sequence ID" value="XM_060604003.1"/>
</dbReference>
<dbReference type="InterPro" id="IPR002938">
    <property type="entry name" value="FAD-bd"/>
</dbReference>
<dbReference type="Gene3D" id="3.50.50.60">
    <property type="entry name" value="FAD/NAD(P)-binding domain"/>
    <property type="match status" value="1"/>
</dbReference>
<evidence type="ECO:0000256" key="4">
    <source>
        <dbReference type="ARBA" id="ARBA00023002"/>
    </source>
</evidence>
<gene>
    <name evidence="7" type="ORF">CcaverHIS019_0705570</name>
</gene>
<keyword evidence="2" id="KW-0285">Flavoprotein</keyword>
<dbReference type="CDD" id="cd02979">
    <property type="entry name" value="PHOX_C"/>
    <property type="match status" value="1"/>
</dbReference>
<dbReference type="SUPFAM" id="SSF52833">
    <property type="entry name" value="Thioredoxin-like"/>
    <property type="match status" value="1"/>
</dbReference>
<dbReference type="Pfam" id="PF07976">
    <property type="entry name" value="Phe_hydrox_dim"/>
    <property type="match status" value="1"/>
</dbReference>
<dbReference type="SUPFAM" id="SSF51905">
    <property type="entry name" value="FAD/NAD(P)-binding domain"/>
    <property type="match status" value="1"/>
</dbReference>
<protein>
    <recommendedName>
        <fullName evidence="9">Phenol 2-monooxygenase</fullName>
    </recommendedName>
</protein>
<dbReference type="SUPFAM" id="SSF54373">
    <property type="entry name" value="FAD-linked reductases, C-terminal domain"/>
    <property type="match status" value="1"/>
</dbReference>
<dbReference type="InterPro" id="IPR036188">
    <property type="entry name" value="FAD/NAD-bd_sf"/>
</dbReference>
<dbReference type="AlphaFoldDB" id="A0AA48LAQ8"/>
<dbReference type="Pfam" id="PF01494">
    <property type="entry name" value="FAD_binding_3"/>
    <property type="match status" value="1"/>
</dbReference>
<name>A0AA48LAQ8_9TREE</name>
<dbReference type="InterPro" id="IPR038220">
    <property type="entry name" value="PHOX_C_sf"/>
</dbReference>
<evidence type="ECO:0000256" key="2">
    <source>
        <dbReference type="ARBA" id="ARBA00022630"/>
    </source>
</evidence>
<proteinExistence type="inferred from homology"/>